<dbReference type="EC" id="2.4.1.-" evidence="7"/>
<dbReference type="EMBL" id="JACEFF010000112">
    <property type="protein sequence ID" value="KAH9643782.1"/>
    <property type="molecule type" value="Genomic_DNA"/>
</dbReference>
<dbReference type="InterPro" id="IPR055270">
    <property type="entry name" value="Glyco_tran_10_C"/>
</dbReference>
<evidence type="ECO:0000313" key="9">
    <source>
        <dbReference type="EMBL" id="KAH9643782.1"/>
    </source>
</evidence>
<dbReference type="SUPFAM" id="SSF53756">
    <property type="entry name" value="UDP-Glycosyltransferase/glycogen phosphorylase"/>
    <property type="match status" value="1"/>
</dbReference>
<evidence type="ECO:0000256" key="2">
    <source>
        <dbReference type="ARBA" id="ARBA00004922"/>
    </source>
</evidence>
<comment type="similarity">
    <text evidence="3 7">Belongs to the glycosyltransferase 10 family.</text>
</comment>
<dbReference type="AlphaFoldDB" id="A0A922MW16"/>
<keyword evidence="4 7" id="KW-0328">Glycosyltransferase</keyword>
<dbReference type="PANTHER" id="PTHR48438:SF1">
    <property type="entry name" value="ALPHA-(1,3)-FUCOSYLTRANSFERASE C-RELATED"/>
    <property type="match status" value="1"/>
</dbReference>
<dbReference type="GO" id="GO:0032580">
    <property type="term" value="C:Golgi cisterna membrane"/>
    <property type="evidence" value="ECO:0007669"/>
    <property type="project" value="UniProtKB-SubCell"/>
</dbReference>
<feature type="domain" description="Fucosyltransferase C-terminal" evidence="8">
    <location>
        <begin position="71"/>
        <end position="214"/>
    </location>
</feature>
<gene>
    <name evidence="9" type="ORF">HF086_002280</name>
</gene>
<dbReference type="GO" id="GO:0000139">
    <property type="term" value="C:Golgi membrane"/>
    <property type="evidence" value="ECO:0007669"/>
    <property type="project" value="UniProtKB-SubCell"/>
</dbReference>
<dbReference type="InterPro" id="IPR001503">
    <property type="entry name" value="Glyco_trans_10"/>
</dbReference>
<evidence type="ECO:0000256" key="5">
    <source>
        <dbReference type="ARBA" id="ARBA00022679"/>
    </source>
</evidence>
<dbReference type="PANTHER" id="PTHR48438">
    <property type="entry name" value="ALPHA-(1,3)-FUCOSYLTRANSFERASE C-RELATED"/>
    <property type="match status" value="1"/>
</dbReference>
<comment type="caution">
    <text evidence="9">The sequence shown here is derived from an EMBL/GenBank/DDBJ whole genome shotgun (WGS) entry which is preliminary data.</text>
</comment>
<name>A0A922MW16_SPOEX</name>
<keyword evidence="6 7" id="KW-0333">Golgi apparatus</keyword>
<dbReference type="Gene3D" id="3.40.50.11660">
    <property type="entry name" value="Glycosyl transferase family 10, C-terminal domain"/>
    <property type="match status" value="1"/>
</dbReference>
<evidence type="ECO:0000259" key="8">
    <source>
        <dbReference type="Pfam" id="PF00852"/>
    </source>
</evidence>
<dbReference type="Proteomes" id="UP000814243">
    <property type="component" value="Unassembled WGS sequence"/>
</dbReference>
<comment type="pathway">
    <text evidence="2">Protein modification; protein glycosylation.</text>
</comment>
<keyword evidence="5 7" id="KW-0808">Transferase</keyword>
<comment type="subcellular location">
    <subcellularLocation>
        <location evidence="1">Golgi apparatus membrane</location>
        <topology evidence="1">Single-pass type II membrane protein</topology>
    </subcellularLocation>
    <subcellularLocation>
        <location evidence="7">Golgi apparatus</location>
        <location evidence="7">Golgi stack membrane</location>
        <topology evidence="7">Single-pass type II membrane protein</topology>
    </subcellularLocation>
</comment>
<evidence type="ECO:0000256" key="6">
    <source>
        <dbReference type="ARBA" id="ARBA00023034"/>
    </source>
</evidence>
<evidence type="ECO:0000256" key="4">
    <source>
        <dbReference type="ARBA" id="ARBA00022676"/>
    </source>
</evidence>
<keyword evidence="7" id="KW-0472">Membrane</keyword>
<evidence type="ECO:0000256" key="7">
    <source>
        <dbReference type="RuleBase" id="RU003832"/>
    </source>
</evidence>
<reference evidence="9" key="1">
    <citation type="journal article" date="2021" name="G3 (Bethesda)">
        <title>Genome and transcriptome analysis of the beet armyworm Spodoptera exigua reveals targets for pest control. .</title>
        <authorList>
            <person name="Simon S."/>
            <person name="Breeschoten T."/>
            <person name="Jansen H.J."/>
            <person name="Dirks R.P."/>
            <person name="Schranz M.E."/>
            <person name="Ros V.I.D."/>
        </authorList>
    </citation>
    <scope>NUCLEOTIDE SEQUENCE</scope>
    <source>
        <strain evidence="9">TB_SE_WUR_2020</strain>
    </source>
</reference>
<organism evidence="9 10">
    <name type="scientific">Spodoptera exigua</name>
    <name type="common">Beet armyworm</name>
    <name type="synonym">Noctua fulgens</name>
    <dbReference type="NCBI Taxonomy" id="7107"/>
    <lineage>
        <taxon>Eukaryota</taxon>
        <taxon>Metazoa</taxon>
        <taxon>Ecdysozoa</taxon>
        <taxon>Arthropoda</taxon>
        <taxon>Hexapoda</taxon>
        <taxon>Insecta</taxon>
        <taxon>Pterygota</taxon>
        <taxon>Neoptera</taxon>
        <taxon>Endopterygota</taxon>
        <taxon>Lepidoptera</taxon>
        <taxon>Glossata</taxon>
        <taxon>Ditrysia</taxon>
        <taxon>Noctuoidea</taxon>
        <taxon>Noctuidae</taxon>
        <taxon>Amphipyrinae</taxon>
        <taxon>Spodoptera</taxon>
    </lineage>
</organism>
<dbReference type="GO" id="GO:0008417">
    <property type="term" value="F:fucosyltransferase activity"/>
    <property type="evidence" value="ECO:0007669"/>
    <property type="project" value="InterPro"/>
</dbReference>
<evidence type="ECO:0000256" key="3">
    <source>
        <dbReference type="ARBA" id="ARBA00008919"/>
    </source>
</evidence>
<protein>
    <recommendedName>
        <fullName evidence="7">Fucosyltransferase</fullName>
        <ecNumber evidence="7">2.4.1.-</ecNumber>
    </recommendedName>
</protein>
<evidence type="ECO:0000313" key="10">
    <source>
        <dbReference type="Proteomes" id="UP000814243"/>
    </source>
</evidence>
<evidence type="ECO:0000256" key="1">
    <source>
        <dbReference type="ARBA" id="ARBA00004323"/>
    </source>
</evidence>
<accession>A0A922MW16</accession>
<sequence>MASESAANFPLCDAMYDNFYNLTWTYKLDSDIRWTYITIIDKKGNFAGPKINMTWIYPMKATPENVKKKISGKTKAAAWFVSNCNAKSGRQNVTKRIEKELKRYNLTVDIYGWCGKKKCPKDKFEECMYLLESEYYFYLAFENSICEDYVTEKILYPLQNYAVPIVFGGANYSRWHNYYEYVKTPPEHDVCKLCQILNEDPGQHSSYKHFRSWWNPDHPSLCTKGVGKFIAMRPNSDTLAEIEKK</sequence>
<dbReference type="InterPro" id="IPR038577">
    <property type="entry name" value="GT10-like_C_sf"/>
</dbReference>
<keyword evidence="7" id="KW-0812">Transmembrane</keyword>
<proteinExistence type="inferred from homology"/>
<dbReference type="Pfam" id="PF00852">
    <property type="entry name" value="Glyco_transf_10"/>
    <property type="match status" value="1"/>
</dbReference>